<dbReference type="Proteomes" id="UP001151760">
    <property type="component" value="Unassembled WGS sequence"/>
</dbReference>
<dbReference type="InterPro" id="IPR036875">
    <property type="entry name" value="Znf_CCHC_sf"/>
</dbReference>
<reference evidence="2" key="1">
    <citation type="journal article" date="2022" name="Int. J. Mol. Sci.">
        <title>Draft Genome of Tanacetum Coccineum: Genomic Comparison of Closely Related Tanacetum-Family Plants.</title>
        <authorList>
            <person name="Yamashiro T."/>
            <person name="Shiraishi A."/>
            <person name="Nakayama K."/>
            <person name="Satake H."/>
        </authorList>
    </citation>
    <scope>NUCLEOTIDE SEQUENCE</scope>
</reference>
<accession>A0ABQ5DGK1</accession>
<dbReference type="EMBL" id="BQNB010015219">
    <property type="protein sequence ID" value="GJT37381.1"/>
    <property type="molecule type" value="Genomic_DNA"/>
</dbReference>
<comment type="caution">
    <text evidence="2">The sequence shown here is derived from an EMBL/GenBank/DDBJ whole genome shotgun (WGS) entry which is preliminary data.</text>
</comment>
<dbReference type="PANTHER" id="PTHR11439:SF467">
    <property type="entry name" value="INTEGRASE CATALYTIC DOMAIN-CONTAINING PROTEIN"/>
    <property type="match status" value="1"/>
</dbReference>
<dbReference type="PANTHER" id="PTHR11439">
    <property type="entry name" value="GAG-POL-RELATED RETROTRANSPOSON"/>
    <property type="match status" value="1"/>
</dbReference>
<protein>
    <submittedName>
        <fullName evidence="2">Zinc finger, CCHC-type containing protein</fullName>
    </submittedName>
</protein>
<feature type="compositionally biased region" description="Polar residues" evidence="1">
    <location>
        <begin position="69"/>
        <end position="82"/>
    </location>
</feature>
<feature type="region of interest" description="Disordered" evidence="1">
    <location>
        <begin position="53"/>
        <end position="82"/>
    </location>
</feature>
<keyword evidence="3" id="KW-1185">Reference proteome</keyword>
<name>A0ABQ5DGK1_9ASTR</name>
<reference evidence="2" key="2">
    <citation type="submission" date="2022-01" db="EMBL/GenBank/DDBJ databases">
        <authorList>
            <person name="Yamashiro T."/>
            <person name="Shiraishi A."/>
            <person name="Satake H."/>
            <person name="Nakayama K."/>
        </authorList>
    </citation>
    <scope>NUCLEOTIDE SEQUENCE</scope>
</reference>
<evidence type="ECO:0000256" key="1">
    <source>
        <dbReference type="SAM" id="MobiDB-lite"/>
    </source>
</evidence>
<evidence type="ECO:0000313" key="2">
    <source>
        <dbReference type="EMBL" id="GJT37381.1"/>
    </source>
</evidence>
<gene>
    <name evidence="2" type="ORF">Tco_0937246</name>
</gene>
<evidence type="ECO:0000313" key="3">
    <source>
        <dbReference type="Proteomes" id="UP001151760"/>
    </source>
</evidence>
<sequence>MTSLPIYAIWPFQDQLQYAKEEMENERTDCHVYARREHLKVEKPDLVKVATTKSNKRKGSWKGKGLCGDNSTPNKVQKTGVSTSSFQGGPKCKFCHKKGHTQKDCLKFKEWLAKKGVFESFMINESFNINVPINSWWIDSGSMNSTCLGLRKKYRLNLKNDMPPQDKIVKTRHAEFLENANNNGSGSFRRIELHEARDKTPIIHVPIPINTPLDTSNDNLIVQDHPNNVEENEPNPEINVEPQETQQPLREKFQSNPGLHHWKASKKVLRYLQGTIEYKLTYTGSENLEVIGYSDSDFTKCKDTSRSTSGYIFMLLGRPISWKSKKQVLTTTSTMMVEPLKIYCDYSAAMSFSNSNSSTRAGLYLDTKRMYLNISRILELFCDELQKLITCFIPIVSLQLPIQHVSDGSR</sequence>
<dbReference type="SUPFAM" id="SSF57756">
    <property type="entry name" value="Retrovirus zinc finger-like domains"/>
    <property type="match status" value="1"/>
</dbReference>
<proteinExistence type="predicted"/>
<organism evidence="2 3">
    <name type="scientific">Tanacetum coccineum</name>
    <dbReference type="NCBI Taxonomy" id="301880"/>
    <lineage>
        <taxon>Eukaryota</taxon>
        <taxon>Viridiplantae</taxon>
        <taxon>Streptophyta</taxon>
        <taxon>Embryophyta</taxon>
        <taxon>Tracheophyta</taxon>
        <taxon>Spermatophyta</taxon>
        <taxon>Magnoliopsida</taxon>
        <taxon>eudicotyledons</taxon>
        <taxon>Gunneridae</taxon>
        <taxon>Pentapetalae</taxon>
        <taxon>asterids</taxon>
        <taxon>campanulids</taxon>
        <taxon>Asterales</taxon>
        <taxon>Asteraceae</taxon>
        <taxon>Asteroideae</taxon>
        <taxon>Anthemideae</taxon>
        <taxon>Anthemidinae</taxon>
        <taxon>Tanacetum</taxon>
    </lineage>
</organism>
<dbReference type="CDD" id="cd09272">
    <property type="entry name" value="RNase_HI_RT_Ty1"/>
    <property type="match status" value="1"/>
</dbReference>